<dbReference type="PROSITE" id="PS50011">
    <property type="entry name" value="PROTEIN_KINASE_DOM"/>
    <property type="match status" value="1"/>
</dbReference>
<keyword evidence="8" id="KW-0723">Serine/threonine-protein kinase</keyword>
<dbReference type="PROSITE" id="PS00108">
    <property type="entry name" value="PROTEIN_KINASE_ST"/>
    <property type="match status" value="1"/>
</dbReference>
<dbReference type="InterPro" id="IPR035965">
    <property type="entry name" value="PAS-like_dom_sf"/>
</dbReference>
<feature type="domain" description="Protein kinase" evidence="6">
    <location>
        <begin position="76"/>
        <end position="376"/>
    </location>
</feature>
<dbReference type="SUPFAM" id="SSF56112">
    <property type="entry name" value="Protein kinase-like (PK-like)"/>
    <property type="match status" value="1"/>
</dbReference>
<gene>
    <name evidence="8" type="ORF">RSSM_06562</name>
</gene>
<dbReference type="PANTHER" id="PTHR43289:SF6">
    <property type="entry name" value="SERINE_THREONINE-PROTEIN KINASE NEKL-3"/>
    <property type="match status" value="1"/>
</dbReference>
<dbReference type="PROSITE" id="PS50112">
    <property type="entry name" value="PAS"/>
    <property type="match status" value="1"/>
</dbReference>
<evidence type="ECO:0000256" key="2">
    <source>
        <dbReference type="ARBA" id="ARBA00022741"/>
    </source>
</evidence>
<evidence type="ECO:0000256" key="5">
    <source>
        <dbReference type="SAM" id="MobiDB-lite"/>
    </source>
</evidence>
<dbReference type="SMART" id="SM00091">
    <property type="entry name" value="PAS"/>
    <property type="match status" value="1"/>
</dbReference>
<dbReference type="Pfam" id="PF00069">
    <property type="entry name" value="Pkinase"/>
    <property type="match status" value="2"/>
</dbReference>
<dbReference type="InterPro" id="IPR008271">
    <property type="entry name" value="Ser/Thr_kinase_AS"/>
</dbReference>
<keyword evidence="1" id="KW-0808">Transferase</keyword>
<organism evidence="8 9">
    <name type="scientific">Rhodopirellula sallentina SM41</name>
    <dbReference type="NCBI Taxonomy" id="1263870"/>
    <lineage>
        <taxon>Bacteria</taxon>
        <taxon>Pseudomonadati</taxon>
        <taxon>Planctomycetota</taxon>
        <taxon>Planctomycetia</taxon>
        <taxon>Pirellulales</taxon>
        <taxon>Pirellulaceae</taxon>
        <taxon>Rhodopirellula</taxon>
    </lineage>
</organism>
<dbReference type="GO" id="GO:0005524">
    <property type="term" value="F:ATP binding"/>
    <property type="evidence" value="ECO:0007669"/>
    <property type="project" value="UniProtKB-KW"/>
</dbReference>
<evidence type="ECO:0000256" key="4">
    <source>
        <dbReference type="ARBA" id="ARBA00022840"/>
    </source>
</evidence>
<dbReference type="CDD" id="cd00130">
    <property type="entry name" value="PAS"/>
    <property type="match status" value="1"/>
</dbReference>
<dbReference type="EMBL" id="ANOH01000458">
    <property type="protein sequence ID" value="EMI51997.1"/>
    <property type="molecule type" value="Genomic_DNA"/>
</dbReference>
<dbReference type="Gene3D" id="3.30.200.20">
    <property type="entry name" value="Phosphorylase Kinase, domain 1"/>
    <property type="match status" value="1"/>
</dbReference>
<dbReference type="InterPro" id="IPR013655">
    <property type="entry name" value="PAS_fold_3"/>
</dbReference>
<sequence>MMRHSHHAETSARNAMDGDRAAFGIDGPSARQIVPERPTSRLPNTKTVAVDADHEPDEITVAIEPPESPRLITDRYAVLHCIDTGGMGIVYRAHDRLLDRYVAVKVLRPDRATPRLVDTFLREARTMGFLSHPGIPPIYETGVCENGQPFLVMKLVSGITLRSLLGDKAVERGELLQIFTDVCHTMAYAHSRGVLHLDLKPANVMVGEFGEVNVMDWGSAKHFNRPDSIASSQDCDPMHPTSDQSTDHQDAIESSTATENNDVDEANAGSIDGTPQYMSPEQARGDRLDPRADVFSLGGILCEILSGHAPYEGRNPKQIYRRAIRGRTFVCLERLIGCGVDDALIRLAVECLQVDSNQRPRDATRLSQIMTAHQASTLQSVQSDMTRFFELSPDMFCIADHNGYFVRINENFTKVLGHSRETLLSNPFLSFVHEDDRARTLSQMSGLQNGRPVVRFRNRYITAGGDYTTIEWTAKAIEGEHLIYAVARDISVHTT</sequence>
<reference evidence="8 9" key="1">
    <citation type="journal article" date="2013" name="Mar. Genomics">
        <title>Expression of sulfatases in Rhodopirellula baltica and the diversity of sulfatases in the genus Rhodopirellula.</title>
        <authorList>
            <person name="Wegner C.E."/>
            <person name="Richter-Heitmann T."/>
            <person name="Klindworth A."/>
            <person name="Klockow C."/>
            <person name="Richter M."/>
            <person name="Achstetter T."/>
            <person name="Glockner F.O."/>
            <person name="Harder J."/>
        </authorList>
    </citation>
    <scope>NUCLEOTIDE SEQUENCE [LARGE SCALE GENOMIC DNA]</scope>
    <source>
        <strain evidence="8 9">SM41</strain>
    </source>
</reference>
<evidence type="ECO:0000256" key="3">
    <source>
        <dbReference type="ARBA" id="ARBA00022777"/>
    </source>
</evidence>
<dbReference type="Proteomes" id="UP000011885">
    <property type="component" value="Unassembled WGS sequence"/>
</dbReference>
<dbReference type="InterPro" id="IPR011009">
    <property type="entry name" value="Kinase-like_dom_sf"/>
</dbReference>
<dbReference type="SMART" id="SM00220">
    <property type="entry name" value="S_TKc"/>
    <property type="match status" value="1"/>
</dbReference>
<dbReference type="PANTHER" id="PTHR43289">
    <property type="entry name" value="MITOGEN-ACTIVATED PROTEIN KINASE KINASE KINASE 20-RELATED"/>
    <property type="match status" value="1"/>
</dbReference>
<dbReference type="CDD" id="cd14014">
    <property type="entry name" value="STKc_PknB_like"/>
    <property type="match status" value="1"/>
</dbReference>
<dbReference type="InterPro" id="IPR000014">
    <property type="entry name" value="PAS"/>
</dbReference>
<keyword evidence="9" id="KW-1185">Reference proteome</keyword>
<dbReference type="GO" id="GO:0004674">
    <property type="term" value="F:protein serine/threonine kinase activity"/>
    <property type="evidence" value="ECO:0007669"/>
    <property type="project" value="UniProtKB-KW"/>
</dbReference>
<evidence type="ECO:0000313" key="8">
    <source>
        <dbReference type="EMBL" id="EMI51997.1"/>
    </source>
</evidence>
<comment type="caution">
    <text evidence="8">The sequence shown here is derived from an EMBL/GenBank/DDBJ whole genome shotgun (WGS) entry which is preliminary data.</text>
</comment>
<dbReference type="PATRIC" id="fig|1263870.3.peg.6957"/>
<feature type="region of interest" description="Disordered" evidence="5">
    <location>
        <begin position="1"/>
        <end position="41"/>
    </location>
</feature>
<dbReference type="Pfam" id="PF08447">
    <property type="entry name" value="PAS_3"/>
    <property type="match status" value="1"/>
</dbReference>
<accession>M5TS32</accession>
<evidence type="ECO:0000259" key="7">
    <source>
        <dbReference type="PROSITE" id="PS50112"/>
    </source>
</evidence>
<dbReference type="Gene3D" id="1.10.510.10">
    <property type="entry name" value="Transferase(Phosphotransferase) domain 1"/>
    <property type="match status" value="1"/>
</dbReference>
<proteinExistence type="predicted"/>
<keyword evidence="3 8" id="KW-0418">Kinase</keyword>
<dbReference type="AlphaFoldDB" id="M5TS32"/>
<feature type="region of interest" description="Disordered" evidence="5">
    <location>
        <begin position="226"/>
        <end position="285"/>
    </location>
</feature>
<evidence type="ECO:0000313" key="9">
    <source>
        <dbReference type="Proteomes" id="UP000011885"/>
    </source>
</evidence>
<evidence type="ECO:0000256" key="1">
    <source>
        <dbReference type="ARBA" id="ARBA00022679"/>
    </source>
</evidence>
<protein>
    <submittedName>
        <fullName evidence="8">Serine/threonine protein kinase with PASTA sensor(S)</fullName>
    </submittedName>
</protein>
<keyword evidence="4" id="KW-0067">ATP-binding</keyword>
<dbReference type="SUPFAM" id="SSF55785">
    <property type="entry name" value="PYP-like sensor domain (PAS domain)"/>
    <property type="match status" value="1"/>
</dbReference>
<dbReference type="Gene3D" id="3.30.450.20">
    <property type="entry name" value="PAS domain"/>
    <property type="match status" value="1"/>
</dbReference>
<dbReference type="NCBIfam" id="TIGR00229">
    <property type="entry name" value="sensory_box"/>
    <property type="match status" value="1"/>
</dbReference>
<name>M5TS32_9BACT</name>
<keyword evidence="2" id="KW-0547">Nucleotide-binding</keyword>
<dbReference type="InterPro" id="IPR000719">
    <property type="entry name" value="Prot_kinase_dom"/>
</dbReference>
<feature type="domain" description="PAS" evidence="7">
    <location>
        <begin position="381"/>
        <end position="451"/>
    </location>
</feature>
<evidence type="ECO:0000259" key="6">
    <source>
        <dbReference type="PROSITE" id="PS50011"/>
    </source>
</evidence>